<dbReference type="SUPFAM" id="SSF52266">
    <property type="entry name" value="SGNH hydrolase"/>
    <property type="match status" value="1"/>
</dbReference>
<evidence type="ECO:0000313" key="5">
    <source>
        <dbReference type="Proteomes" id="UP000249341"/>
    </source>
</evidence>
<sequence>MTCPASRRHRQALATGIPQIAVPRESGMRSAQHQAIPVRHRLRAAGLTCAATAASVGLFALPADAAALPAGCTGTAPVVCHFDVAPGNYLVTTATGSGTGLWVEARRRIFNPAAAGTRTATVNVREPEGQPSSWGTGTPGLTLTFDGATPAVTSVTVSAAASPLVAFLFGDSTVCDQSVAPYAGWGQQLTASVNKSAVIANYADTGESSESFRYKSYLFPAIKPLIKPGNLVFLQFGHNDKTTTAAAYRDNLTAMITGIRDQGGVPVLVTPPVRRRFDGAVLDAVAQHVNSTGANLPAEMRTVSTATRTPLIDLTAKSKALVEGLGPAGSAPIYLTAEKGDNTHFSEYGAARVAALVIDGIREQNLPLESFLR</sequence>
<dbReference type="EMBL" id="QLMJ01000008">
    <property type="protein sequence ID" value="RAK36590.1"/>
    <property type="molecule type" value="Genomic_DNA"/>
</dbReference>
<comment type="caution">
    <text evidence="4">The sequence shown here is derived from an EMBL/GenBank/DDBJ whole genome shotgun (WGS) entry which is preliminary data.</text>
</comment>
<name>A0A327ZBH8_9ACTN</name>
<dbReference type="Pfam" id="PF13472">
    <property type="entry name" value="Lipase_GDSL_2"/>
    <property type="match status" value="1"/>
</dbReference>
<dbReference type="GO" id="GO:0016787">
    <property type="term" value="F:hydrolase activity"/>
    <property type="evidence" value="ECO:0007669"/>
    <property type="project" value="UniProtKB-KW"/>
</dbReference>
<dbReference type="InterPro" id="IPR013830">
    <property type="entry name" value="SGNH_hydro"/>
</dbReference>
<evidence type="ECO:0000259" key="3">
    <source>
        <dbReference type="Pfam" id="PF13472"/>
    </source>
</evidence>
<dbReference type="CDD" id="cd01821">
    <property type="entry name" value="Rhamnogalacturan_acetylesterase_like"/>
    <property type="match status" value="1"/>
</dbReference>
<evidence type="ECO:0000256" key="1">
    <source>
        <dbReference type="ARBA" id="ARBA00008668"/>
    </source>
</evidence>
<dbReference type="PANTHER" id="PTHR43695:SF1">
    <property type="entry name" value="RHAMNOGALACTURONAN ACETYLESTERASE"/>
    <property type="match status" value="1"/>
</dbReference>
<dbReference type="Proteomes" id="UP000249341">
    <property type="component" value="Unassembled WGS sequence"/>
</dbReference>
<dbReference type="PANTHER" id="PTHR43695">
    <property type="entry name" value="PUTATIVE (AFU_ORTHOLOGUE AFUA_2G17250)-RELATED"/>
    <property type="match status" value="1"/>
</dbReference>
<comment type="similarity">
    <text evidence="1">Belongs to the 'GDSL' lipolytic enzyme family.</text>
</comment>
<keyword evidence="5" id="KW-1185">Reference proteome</keyword>
<dbReference type="Gene3D" id="3.40.50.1110">
    <property type="entry name" value="SGNH hydrolase"/>
    <property type="match status" value="1"/>
</dbReference>
<protein>
    <submittedName>
        <fullName evidence="4">Lysophospholipase L1-like esterase</fullName>
    </submittedName>
</protein>
<evidence type="ECO:0000313" key="4">
    <source>
        <dbReference type="EMBL" id="RAK36590.1"/>
    </source>
</evidence>
<dbReference type="AlphaFoldDB" id="A0A327ZBH8"/>
<accession>A0A327ZBH8</accession>
<gene>
    <name evidence="4" type="ORF">B0I29_108180</name>
</gene>
<feature type="domain" description="SGNH hydrolase-type esterase" evidence="3">
    <location>
        <begin position="168"/>
        <end position="351"/>
    </location>
</feature>
<reference evidence="4 5" key="1">
    <citation type="submission" date="2018-06" db="EMBL/GenBank/DDBJ databases">
        <title>Genomic Encyclopedia of Type Strains, Phase III (KMG-III): the genomes of soil and plant-associated and newly described type strains.</title>
        <authorList>
            <person name="Whitman W."/>
        </authorList>
    </citation>
    <scope>NUCLEOTIDE SEQUENCE [LARGE SCALE GENOMIC DNA]</scope>
    <source>
        <strain evidence="4 5">CGMCC 4.7090</strain>
    </source>
</reference>
<evidence type="ECO:0000256" key="2">
    <source>
        <dbReference type="ARBA" id="ARBA00022801"/>
    </source>
</evidence>
<dbReference type="InterPro" id="IPR037459">
    <property type="entry name" value="RhgT-like"/>
</dbReference>
<organism evidence="4 5">
    <name type="scientific">Actinoplanes lutulentus</name>
    <dbReference type="NCBI Taxonomy" id="1287878"/>
    <lineage>
        <taxon>Bacteria</taxon>
        <taxon>Bacillati</taxon>
        <taxon>Actinomycetota</taxon>
        <taxon>Actinomycetes</taxon>
        <taxon>Micromonosporales</taxon>
        <taxon>Micromonosporaceae</taxon>
        <taxon>Actinoplanes</taxon>
    </lineage>
</organism>
<keyword evidence="2" id="KW-0378">Hydrolase</keyword>
<proteinExistence type="inferred from homology"/>
<dbReference type="InterPro" id="IPR036514">
    <property type="entry name" value="SGNH_hydro_sf"/>
</dbReference>